<accession>A0A2M7B8G2</accession>
<sequence length="362" mass="41149">MNEALEKIQIIFKESKTFALLSKLTGEDYKFLAKEALKSALLEKKLSVFSSPEIPEFQKKWASVLFKEESASSPQQTSIRIPKNQYKVKELSYEEDDNFLSLVITSENGELDKNAIIVEPVPAKINAVFCFFDPHDAEILQQAETKIILPPKEKIIFITSGEKTLAEKIFQIIKTVFPDFILSSKIATLLFAALITETNNFVRPVSQEVLHFGSELLAAGADKELVKNILNEEKTISFARLLGRALARTHIDGNLDASWTFLTQEDLKKTDNLKISPSFFYNIVRNLRELIPFRNLSLLFWQSDKDIYAMTVADEEKNLIPLAQQLGISLQSKFFVTGPFNNFSEAELHFRKALEEMVSLKI</sequence>
<gene>
    <name evidence="1" type="ORF">COS58_02550</name>
</gene>
<dbReference type="EMBL" id="PEVG01000032">
    <property type="protein sequence ID" value="PIU99407.1"/>
    <property type="molecule type" value="Genomic_DNA"/>
</dbReference>
<name>A0A2M7B8G2_9BACT</name>
<dbReference type="Gene3D" id="3.90.1640.10">
    <property type="entry name" value="inorganic pyrophosphatase (n-terminal core)"/>
    <property type="match status" value="1"/>
</dbReference>
<dbReference type="SUPFAM" id="SSF64182">
    <property type="entry name" value="DHH phosphoesterases"/>
    <property type="match status" value="1"/>
</dbReference>
<dbReference type="InterPro" id="IPR038763">
    <property type="entry name" value="DHH_sf"/>
</dbReference>
<proteinExistence type="predicted"/>
<protein>
    <submittedName>
        <fullName evidence="1">Uncharacterized protein</fullName>
    </submittedName>
</protein>
<organism evidence="1 2">
    <name type="scientific">Candidatus Tagabacteria bacterium CG03_land_8_20_14_0_80_41_22</name>
    <dbReference type="NCBI Taxonomy" id="1975020"/>
    <lineage>
        <taxon>Bacteria</taxon>
        <taxon>Candidatus Tagaibacteriota</taxon>
    </lineage>
</organism>
<evidence type="ECO:0000313" key="2">
    <source>
        <dbReference type="Proteomes" id="UP000228561"/>
    </source>
</evidence>
<comment type="caution">
    <text evidence="1">The sequence shown here is derived from an EMBL/GenBank/DDBJ whole genome shotgun (WGS) entry which is preliminary data.</text>
</comment>
<reference evidence="2" key="1">
    <citation type="submission" date="2017-09" db="EMBL/GenBank/DDBJ databases">
        <title>Depth-based differentiation of microbial function through sediment-hosted aquifers and enrichment of novel symbionts in the deep terrestrial subsurface.</title>
        <authorList>
            <person name="Probst A.J."/>
            <person name="Ladd B."/>
            <person name="Jarett J.K."/>
            <person name="Geller-Mcgrath D.E."/>
            <person name="Sieber C.M.K."/>
            <person name="Emerson J.B."/>
            <person name="Anantharaman K."/>
            <person name="Thomas B.C."/>
            <person name="Malmstrom R."/>
            <person name="Stieglmeier M."/>
            <person name="Klingl A."/>
            <person name="Woyke T."/>
            <person name="Ryan C.M."/>
            <person name="Banfield J.F."/>
        </authorList>
    </citation>
    <scope>NUCLEOTIDE SEQUENCE [LARGE SCALE GENOMIC DNA]</scope>
</reference>
<dbReference type="Proteomes" id="UP000228561">
    <property type="component" value="Unassembled WGS sequence"/>
</dbReference>
<dbReference type="AlphaFoldDB" id="A0A2M7B8G2"/>
<evidence type="ECO:0000313" key="1">
    <source>
        <dbReference type="EMBL" id="PIU99407.1"/>
    </source>
</evidence>